<accession>A0A917ERL7</accession>
<keyword evidence="5" id="KW-1185">Reference proteome</keyword>
<dbReference type="Gene3D" id="1.20.120.450">
    <property type="entry name" value="dinb family like domain"/>
    <property type="match status" value="1"/>
</dbReference>
<evidence type="ECO:0000313" key="5">
    <source>
        <dbReference type="Proteomes" id="UP000605259"/>
    </source>
</evidence>
<comment type="caution">
    <text evidence="4">The sequence shown here is derived from an EMBL/GenBank/DDBJ whole genome shotgun (WGS) entry which is preliminary data.</text>
</comment>
<dbReference type="EMBL" id="BMFK01000002">
    <property type="protein sequence ID" value="GGE76520.1"/>
    <property type="molecule type" value="Genomic_DNA"/>
</dbReference>
<keyword evidence="2 3" id="KW-0479">Metal-binding</keyword>
<dbReference type="InterPro" id="IPR034660">
    <property type="entry name" value="DinB/YfiT-like"/>
</dbReference>
<evidence type="ECO:0008006" key="6">
    <source>
        <dbReference type="Google" id="ProtNLM"/>
    </source>
</evidence>
<dbReference type="Proteomes" id="UP000605259">
    <property type="component" value="Unassembled WGS sequence"/>
</dbReference>
<name>A0A917ERL7_9BACI</name>
<comment type="similarity">
    <text evidence="1">Belongs to the DinB family.</text>
</comment>
<gene>
    <name evidence="4" type="ORF">GCM10007140_27810</name>
</gene>
<sequence>MFQTVEGFMKTWKYEASVTEKVLDTLTDESLSQEITADHWNLGQLAWHIVVAAPFILSATGLKIDWEMKSTPPSSAKAIADEYRAMSAALLTAAEKQWTDEDLTIISEFSGYTMTNALFLMTTLSHQNHHRGQMSVLMRQAGLKVPSIYGPTKEESLSR</sequence>
<dbReference type="RefSeq" id="WP_188389082.1">
    <property type="nucleotide sequence ID" value="NZ_BMFK01000002.1"/>
</dbReference>
<proteinExistence type="inferred from homology"/>
<feature type="binding site" evidence="3">
    <location>
        <position position="48"/>
    </location>
    <ligand>
        <name>a divalent metal cation</name>
        <dbReference type="ChEBI" id="CHEBI:60240"/>
    </ligand>
</feature>
<evidence type="ECO:0000256" key="3">
    <source>
        <dbReference type="PIRSR" id="PIRSR607837-1"/>
    </source>
</evidence>
<evidence type="ECO:0000256" key="1">
    <source>
        <dbReference type="ARBA" id="ARBA00008635"/>
    </source>
</evidence>
<reference evidence="4" key="2">
    <citation type="submission" date="2020-09" db="EMBL/GenBank/DDBJ databases">
        <authorList>
            <person name="Sun Q."/>
            <person name="Zhou Y."/>
        </authorList>
    </citation>
    <scope>NUCLEOTIDE SEQUENCE</scope>
    <source>
        <strain evidence="4">CGMCC 1.12698</strain>
    </source>
</reference>
<dbReference type="AlphaFoldDB" id="A0A917ERL7"/>
<feature type="binding site" evidence="3">
    <location>
        <position position="126"/>
    </location>
    <ligand>
        <name>a divalent metal cation</name>
        <dbReference type="ChEBI" id="CHEBI:60240"/>
    </ligand>
</feature>
<organism evidence="4 5">
    <name type="scientific">Priestia taiwanensis</name>
    <dbReference type="NCBI Taxonomy" id="1347902"/>
    <lineage>
        <taxon>Bacteria</taxon>
        <taxon>Bacillati</taxon>
        <taxon>Bacillota</taxon>
        <taxon>Bacilli</taxon>
        <taxon>Bacillales</taxon>
        <taxon>Bacillaceae</taxon>
        <taxon>Priestia</taxon>
    </lineage>
</organism>
<reference evidence="4" key="1">
    <citation type="journal article" date="2014" name="Int. J. Syst. Evol. Microbiol.">
        <title>Complete genome sequence of Corynebacterium casei LMG S-19264T (=DSM 44701T), isolated from a smear-ripened cheese.</title>
        <authorList>
            <consortium name="US DOE Joint Genome Institute (JGI-PGF)"/>
            <person name="Walter F."/>
            <person name="Albersmeier A."/>
            <person name="Kalinowski J."/>
            <person name="Ruckert C."/>
        </authorList>
    </citation>
    <scope>NUCLEOTIDE SEQUENCE</scope>
    <source>
        <strain evidence="4">CGMCC 1.12698</strain>
    </source>
</reference>
<dbReference type="SUPFAM" id="SSF109854">
    <property type="entry name" value="DinB/YfiT-like putative metalloenzymes"/>
    <property type="match status" value="1"/>
</dbReference>
<dbReference type="GO" id="GO:0046872">
    <property type="term" value="F:metal ion binding"/>
    <property type="evidence" value="ECO:0007669"/>
    <property type="project" value="UniProtKB-KW"/>
</dbReference>
<dbReference type="Pfam" id="PF05163">
    <property type="entry name" value="DinB"/>
    <property type="match status" value="1"/>
</dbReference>
<feature type="binding site" evidence="3">
    <location>
        <position position="130"/>
    </location>
    <ligand>
        <name>a divalent metal cation</name>
        <dbReference type="ChEBI" id="CHEBI:60240"/>
    </ligand>
</feature>
<evidence type="ECO:0000313" key="4">
    <source>
        <dbReference type="EMBL" id="GGE76520.1"/>
    </source>
</evidence>
<dbReference type="InterPro" id="IPR007837">
    <property type="entry name" value="DinB"/>
</dbReference>
<evidence type="ECO:0000256" key="2">
    <source>
        <dbReference type="ARBA" id="ARBA00022723"/>
    </source>
</evidence>
<protein>
    <recommendedName>
        <fullName evidence="6">DinB family protein</fullName>
    </recommendedName>
</protein>